<dbReference type="Gene3D" id="2.60.120.10">
    <property type="entry name" value="Jelly Rolls"/>
    <property type="match status" value="1"/>
</dbReference>
<name>A0AAE8N8W7_BURCE</name>
<evidence type="ECO:0000313" key="2">
    <source>
        <dbReference type="EMBL" id="SPV11686.1"/>
    </source>
</evidence>
<organism evidence="2 3">
    <name type="scientific">Burkholderia cepacia</name>
    <name type="common">Pseudomonas cepacia</name>
    <dbReference type="NCBI Taxonomy" id="292"/>
    <lineage>
        <taxon>Bacteria</taxon>
        <taxon>Pseudomonadati</taxon>
        <taxon>Pseudomonadota</taxon>
        <taxon>Betaproteobacteria</taxon>
        <taxon>Burkholderiales</taxon>
        <taxon>Burkholderiaceae</taxon>
        <taxon>Burkholderia</taxon>
        <taxon>Burkholderia cepacia complex</taxon>
    </lineage>
</organism>
<dbReference type="Pfam" id="PF07883">
    <property type="entry name" value="Cupin_2"/>
    <property type="match status" value="1"/>
</dbReference>
<comment type="caution">
    <text evidence="2">The sequence shown here is derived from an EMBL/GenBank/DDBJ whole genome shotgun (WGS) entry which is preliminary data.</text>
</comment>
<dbReference type="Proteomes" id="UP000250416">
    <property type="component" value="Unassembled WGS sequence"/>
</dbReference>
<protein>
    <submittedName>
        <fullName evidence="2">Cupin</fullName>
    </submittedName>
</protein>
<dbReference type="InterPro" id="IPR014710">
    <property type="entry name" value="RmlC-like_jellyroll"/>
</dbReference>
<dbReference type="InterPro" id="IPR011051">
    <property type="entry name" value="RmlC_Cupin_sf"/>
</dbReference>
<proteinExistence type="predicted"/>
<sequence>MTRYDGATHMGNPHAPDPEYTTMKLGLNESLARLDEAGTLFTTLFRHGTLDVELYRPRVEDKQKPHTRDEVYVIATGTSHFVVDGRECAVAAGDVLFVPAHADHRFTGFSGDFSTWVFFYGPEGGERGA</sequence>
<dbReference type="EMBL" id="UARD01000001">
    <property type="protein sequence ID" value="SPV11686.1"/>
    <property type="molecule type" value="Genomic_DNA"/>
</dbReference>
<feature type="domain" description="Cupin type-2" evidence="1">
    <location>
        <begin position="59"/>
        <end position="106"/>
    </location>
</feature>
<accession>A0AAE8N8W7</accession>
<dbReference type="AlphaFoldDB" id="A0AAE8N8W7"/>
<evidence type="ECO:0000313" key="3">
    <source>
        <dbReference type="Proteomes" id="UP000250416"/>
    </source>
</evidence>
<dbReference type="InterPro" id="IPR013096">
    <property type="entry name" value="Cupin_2"/>
</dbReference>
<reference evidence="2 3" key="1">
    <citation type="submission" date="2018-06" db="EMBL/GenBank/DDBJ databases">
        <authorList>
            <consortium name="Pathogen Informatics"/>
            <person name="Doyle S."/>
        </authorList>
    </citation>
    <scope>NUCLEOTIDE SEQUENCE [LARGE SCALE GENOMIC DNA]</scope>
    <source>
        <strain evidence="2 3">NCTC10661</strain>
    </source>
</reference>
<evidence type="ECO:0000259" key="1">
    <source>
        <dbReference type="Pfam" id="PF07883"/>
    </source>
</evidence>
<dbReference type="SUPFAM" id="SSF51182">
    <property type="entry name" value="RmlC-like cupins"/>
    <property type="match status" value="1"/>
</dbReference>
<gene>
    <name evidence="2" type="ORF">NCTC10661_00283</name>
</gene>